<dbReference type="Proteomes" id="UP000199114">
    <property type="component" value="Unassembled WGS sequence"/>
</dbReference>
<dbReference type="InterPro" id="IPR008503">
    <property type="entry name" value="Asp_endopeptidase"/>
</dbReference>
<feature type="domain" description="Retropepsin-like aspartic endopeptidase" evidence="1">
    <location>
        <begin position="23"/>
        <end position="61"/>
    </location>
</feature>
<keyword evidence="2" id="KW-0645">Protease</keyword>
<accession>A0A1H9P1N9</accession>
<keyword evidence="2" id="KW-0378">Hydrolase</keyword>
<keyword evidence="3" id="KW-1185">Reference proteome</keyword>
<dbReference type="InterPro" id="IPR021109">
    <property type="entry name" value="Peptidase_aspartic_dom_sf"/>
</dbReference>
<organism evidence="2 3">
    <name type="scientific">Natrinema salaciae</name>
    <dbReference type="NCBI Taxonomy" id="1186196"/>
    <lineage>
        <taxon>Archaea</taxon>
        <taxon>Methanobacteriati</taxon>
        <taxon>Methanobacteriota</taxon>
        <taxon>Stenosarchaea group</taxon>
        <taxon>Halobacteria</taxon>
        <taxon>Halobacteriales</taxon>
        <taxon>Natrialbaceae</taxon>
        <taxon>Natrinema</taxon>
    </lineage>
</organism>
<protein>
    <submittedName>
        <fullName evidence="2">Putative ATP-dependant zinc protease</fullName>
    </submittedName>
</protein>
<evidence type="ECO:0000259" key="1">
    <source>
        <dbReference type="Pfam" id="PF05618"/>
    </source>
</evidence>
<dbReference type="Pfam" id="PF05618">
    <property type="entry name" value="Zn_protease"/>
    <property type="match status" value="1"/>
</dbReference>
<dbReference type="STRING" id="1186196.SAMN04489841_3832"/>
<evidence type="ECO:0000313" key="3">
    <source>
        <dbReference type="Proteomes" id="UP000199114"/>
    </source>
</evidence>
<reference evidence="3" key="1">
    <citation type="submission" date="2016-10" db="EMBL/GenBank/DDBJ databases">
        <authorList>
            <person name="Varghese N."/>
            <person name="Submissions S."/>
        </authorList>
    </citation>
    <scope>NUCLEOTIDE SEQUENCE [LARGE SCALE GENOMIC DNA]</scope>
    <source>
        <strain evidence="3">DSM 25055</strain>
    </source>
</reference>
<sequence length="71" mass="8081">MIEISLVDRQIPLLGDELLYVRTETRPLVDIDLCLNGRWRTVTASITDRSEMTYPALLARNVPEAHTLDIS</sequence>
<dbReference type="GO" id="GO:0006508">
    <property type="term" value="P:proteolysis"/>
    <property type="evidence" value="ECO:0007669"/>
    <property type="project" value="UniProtKB-KW"/>
</dbReference>
<proteinExistence type="predicted"/>
<dbReference type="AlphaFoldDB" id="A0A1H9P1N9"/>
<dbReference type="RefSeq" id="WP_245742154.1">
    <property type="nucleotide sequence ID" value="NZ_FOFD01000005.1"/>
</dbReference>
<dbReference type="Gene3D" id="2.40.70.10">
    <property type="entry name" value="Acid Proteases"/>
    <property type="match status" value="1"/>
</dbReference>
<dbReference type="GO" id="GO:0008233">
    <property type="term" value="F:peptidase activity"/>
    <property type="evidence" value="ECO:0007669"/>
    <property type="project" value="UniProtKB-KW"/>
</dbReference>
<evidence type="ECO:0000313" key="2">
    <source>
        <dbReference type="EMBL" id="SER42214.1"/>
    </source>
</evidence>
<name>A0A1H9P1N9_9EURY</name>
<dbReference type="EMBL" id="FOFD01000005">
    <property type="protein sequence ID" value="SER42214.1"/>
    <property type="molecule type" value="Genomic_DNA"/>
</dbReference>
<dbReference type="SUPFAM" id="SSF50630">
    <property type="entry name" value="Acid proteases"/>
    <property type="match status" value="1"/>
</dbReference>
<gene>
    <name evidence="2" type="ORF">SAMN04489841_3832</name>
</gene>